<evidence type="ECO:0000313" key="2">
    <source>
        <dbReference type="Proteomes" id="UP000269276"/>
    </source>
</evidence>
<name>A0A3M7ENP9_HORWE</name>
<dbReference type="Proteomes" id="UP000269276">
    <property type="component" value="Unassembled WGS sequence"/>
</dbReference>
<dbReference type="VEuPathDB" id="FungiDB:BTJ68_04359"/>
<dbReference type="OrthoDB" id="3834257at2759"/>
<dbReference type="EMBL" id="QWIP01000014">
    <property type="protein sequence ID" value="RMY78198.1"/>
    <property type="molecule type" value="Genomic_DNA"/>
</dbReference>
<organism evidence="1 2">
    <name type="scientific">Hortaea werneckii</name>
    <name type="common">Black yeast</name>
    <name type="synonym">Cladosporium werneckii</name>
    <dbReference type="NCBI Taxonomy" id="91943"/>
    <lineage>
        <taxon>Eukaryota</taxon>
        <taxon>Fungi</taxon>
        <taxon>Dikarya</taxon>
        <taxon>Ascomycota</taxon>
        <taxon>Pezizomycotina</taxon>
        <taxon>Dothideomycetes</taxon>
        <taxon>Dothideomycetidae</taxon>
        <taxon>Mycosphaerellales</taxon>
        <taxon>Teratosphaeriaceae</taxon>
        <taxon>Hortaea</taxon>
    </lineage>
</organism>
<reference evidence="1 2" key="1">
    <citation type="journal article" date="2018" name="BMC Genomics">
        <title>Genomic evidence for intraspecific hybridization in a clonal and extremely halotolerant yeast.</title>
        <authorList>
            <person name="Gostincar C."/>
            <person name="Stajich J.E."/>
            <person name="Zupancic J."/>
            <person name="Zalar P."/>
            <person name="Gunde-Cimerman N."/>
        </authorList>
    </citation>
    <scope>NUCLEOTIDE SEQUENCE [LARGE SCALE GENOMIC DNA]</scope>
    <source>
        <strain evidence="1 2">EXF-2682</strain>
    </source>
</reference>
<protein>
    <submittedName>
        <fullName evidence="1">Uncharacterized protein</fullName>
    </submittedName>
</protein>
<dbReference type="AlphaFoldDB" id="A0A3M7ENP9"/>
<gene>
    <name evidence="1" type="ORF">D0863_00828</name>
</gene>
<evidence type="ECO:0000313" key="1">
    <source>
        <dbReference type="EMBL" id="RMY78198.1"/>
    </source>
</evidence>
<accession>A0A3M7ENP9</accession>
<comment type="caution">
    <text evidence="1">The sequence shown here is derived from an EMBL/GenBank/DDBJ whole genome shotgun (WGS) entry which is preliminary data.</text>
</comment>
<sequence>MRGIENHRGWRTLNSCHGVGLGAPRFPRLHTRSLTGTQQRQNWQEQFGLCTMTTKGSFPFGFVLSPGCGASERSPETLRDTKSKPFKANSVTNTKSLMVDKMSSLFEPLSPTNSGLECEGMDGGVSVGGGAEGAQKRKAQSVFFTKEEEEIYCRHIVQMRIPNEFGKEEVSPDCPCCKLRQQLPVDKKLAAQQIAGKKKAREDLLEQAGWLATDIANLLEYKRERQQEEEYLLKVIFRLREEQEAWDKEQAKLPSEQRTERNVFDEYVRHQRRVAKQKMRSLPKHV</sequence>
<proteinExistence type="predicted"/>